<accession>A0A327KBI2</accession>
<dbReference type="Proteomes" id="UP000248863">
    <property type="component" value="Unassembled WGS sequence"/>
</dbReference>
<name>A0A327KBI2_9BRAD</name>
<dbReference type="RefSeq" id="WP_111358779.1">
    <property type="nucleotide sequence ID" value="NZ_NHSK01000053.1"/>
</dbReference>
<dbReference type="Pfam" id="PF12686">
    <property type="entry name" value="DUF3800"/>
    <property type="match status" value="1"/>
</dbReference>
<evidence type="ECO:0000313" key="2">
    <source>
        <dbReference type="Proteomes" id="UP000248863"/>
    </source>
</evidence>
<protein>
    <recommendedName>
        <fullName evidence="3">3-deoxy-D-manno-octulosonic acid transferase</fullName>
    </recommendedName>
</protein>
<evidence type="ECO:0008006" key="3">
    <source>
        <dbReference type="Google" id="ProtNLM"/>
    </source>
</evidence>
<dbReference type="OrthoDB" id="507950at2"/>
<dbReference type="AlphaFoldDB" id="A0A327KBI2"/>
<reference evidence="1 2" key="1">
    <citation type="submission" date="2017-07" db="EMBL/GenBank/DDBJ databases">
        <title>Draft Genome Sequences of Select Purple Nonsulfur Bacteria.</title>
        <authorList>
            <person name="Lasarre B."/>
            <person name="Mckinlay J.B."/>
        </authorList>
    </citation>
    <scope>NUCLEOTIDE SEQUENCE [LARGE SCALE GENOMIC DNA]</scope>
    <source>
        <strain evidence="1 2">DSM 11907</strain>
    </source>
</reference>
<gene>
    <name evidence="1" type="ORF">CH338_19455</name>
</gene>
<keyword evidence="2" id="KW-1185">Reference proteome</keyword>
<evidence type="ECO:0000313" key="1">
    <source>
        <dbReference type="EMBL" id="RAI35326.1"/>
    </source>
</evidence>
<organism evidence="1 2">
    <name type="scientific">Rhodoplanes elegans</name>
    <dbReference type="NCBI Taxonomy" id="29408"/>
    <lineage>
        <taxon>Bacteria</taxon>
        <taxon>Pseudomonadati</taxon>
        <taxon>Pseudomonadota</taxon>
        <taxon>Alphaproteobacteria</taxon>
        <taxon>Hyphomicrobiales</taxon>
        <taxon>Nitrobacteraceae</taxon>
        <taxon>Rhodoplanes</taxon>
    </lineage>
</organism>
<comment type="caution">
    <text evidence="1">The sequence shown here is derived from an EMBL/GenBank/DDBJ whole genome shotgun (WGS) entry which is preliminary data.</text>
</comment>
<dbReference type="EMBL" id="NPEU01000266">
    <property type="protein sequence ID" value="RAI35326.1"/>
    <property type="molecule type" value="Genomic_DNA"/>
</dbReference>
<dbReference type="InterPro" id="IPR024524">
    <property type="entry name" value="DUF3800"/>
</dbReference>
<proteinExistence type="predicted"/>
<sequence>MSEFSDFVIYADESGDHSLVKIDEAYPVFVLCLCVFEKTTYVRRVVPAVHALKFKWFGHDTVILHEREIRKKLPPFAFLNVPERNQAFLADLNTLLADARVRMIATVIDKRRLKHEDLFAENPYHLALSFCVERVFEFVSRYDSPTRTLHFVFERRGDREDKALELEFRRIVGGENVFQRKLPNFEIVFLDKKANAAGMQIADLTARPIGLKVLRPTQPNRAFDIIAKKLVRGRGDRPGLGRIRIFP</sequence>